<dbReference type="Proteomes" id="UP000195918">
    <property type="component" value="Unassembled WGS sequence"/>
</dbReference>
<evidence type="ECO:0000256" key="1">
    <source>
        <dbReference type="ARBA" id="ARBA00022729"/>
    </source>
</evidence>
<accession>A0A1X6WNU5</accession>
<reference evidence="5" key="1">
    <citation type="submission" date="2017-02" db="EMBL/GenBank/DDBJ databases">
        <authorList>
            <person name="Dridi B."/>
        </authorList>
    </citation>
    <scope>NUCLEOTIDE SEQUENCE [LARGE SCALE GENOMIC DNA]</scope>
    <source>
        <strain evidence="5">bH819</strain>
    </source>
</reference>
<dbReference type="PROSITE" id="PS51257">
    <property type="entry name" value="PROKAR_LIPOPROTEIN"/>
    <property type="match status" value="1"/>
</dbReference>
<organism evidence="4 5">
    <name type="scientific">Vagococcus fluvialis bH819</name>
    <dbReference type="NCBI Taxonomy" id="1255619"/>
    <lineage>
        <taxon>Bacteria</taxon>
        <taxon>Bacillati</taxon>
        <taxon>Bacillota</taxon>
        <taxon>Bacilli</taxon>
        <taxon>Lactobacillales</taxon>
        <taxon>Enterococcaceae</taxon>
        <taxon>Vagococcus</taxon>
    </lineage>
</organism>
<dbReference type="Gene3D" id="2.60.40.1240">
    <property type="match status" value="1"/>
</dbReference>
<proteinExistence type="predicted"/>
<evidence type="ECO:0000259" key="3">
    <source>
        <dbReference type="Pfam" id="PF17118"/>
    </source>
</evidence>
<dbReference type="InterPro" id="IPR031343">
    <property type="entry name" value="DUF5105"/>
</dbReference>
<dbReference type="Pfam" id="PF17118">
    <property type="entry name" value="DUF5105"/>
    <property type="match status" value="1"/>
</dbReference>
<dbReference type="InterPro" id="IPR029050">
    <property type="entry name" value="Immunoprotect_excell_Ig-like"/>
</dbReference>
<protein>
    <recommendedName>
        <fullName evidence="6">DUF4352 domain-containing protein</fullName>
    </recommendedName>
</protein>
<dbReference type="InterPro" id="IPR029051">
    <property type="entry name" value="DUF4352"/>
</dbReference>
<keyword evidence="5" id="KW-1185">Reference proteome</keyword>
<evidence type="ECO:0000313" key="5">
    <source>
        <dbReference type="Proteomes" id="UP000195918"/>
    </source>
</evidence>
<evidence type="ECO:0000313" key="4">
    <source>
        <dbReference type="EMBL" id="SLM85949.1"/>
    </source>
</evidence>
<evidence type="ECO:0008006" key="6">
    <source>
        <dbReference type="Google" id="ProtNLM"/>
    </source>
</evidence>
<feature type="domain" description="DUF5105" evidence="3">
    <location>
        <begin position="166"/>
        <end position="351"/>
    </location>
</feature>
<evidence type="ECO:0000259" key="2">
    <source>
        <dbReference type="Pfam" id="PF11611"/>
    </source>
</evidence>
<dbReference type="EMBL" id="FWFD01000009">
    <property type="protein sequence ID" value="SLM85949.1"/>
    <property type="molecule type" value="Genomic_DNA"/>
</dbReference>
<dbReference type="OrthoDB" id="2156807at2"/>
<dbReference type="RefSeq" id="WP_086951576.1">
    <property type="nucleotide sequence ID" value="NZ_FWFD01000009.1"/>
</dbReference>
<sequence length="356" mass="40595">MKKFKMLVVPVVLGMILVGCGDKKKDESGSTKTSKSDVANVEVKEGNYIKLPSDKGKESIELNVNVKNNSKSKFYVAEDSFYLIEKGKDEKISAKEMMGSDMGSLDIYKSIINGDLSPDKSLSGKIFFEIEEGKEYVLNFSSHGFDEKSGKELEEIEVPLDLKKMEDSKKTLDEPVKAFEAYLDVVFLNKENENYKKLVSNDKEKDQEILKKEFSKAMKGMIFSSNTSDEKISKAYEQFYREQASKFKVETDLETRLSDVAIIDAKISGINDQSITSAASKIKEEYYDKTGDFDMEKESEYLVNNFEKALKEGQVNHLQDTKVTMIKKDKKWNLELNSDNYYENKKMVSSFLGNNY</sequence>
<dbReference type="AlphaFoldDB" id="A0A1X6WNU5"/>
<name>A0A1X6WNU5_9ENTE</name>
<keyword evidence="1" id="KW-0732">Signal</keyword>
<gene>
    <name evidence="4" type="ORF">FM121_07590</name>
</gene>
<dbReference type="Pfam" id="PF11611">
    <property type="entry name" value="DUF4352"/>
    <property type="match status" value="1"/>
</dbReference>
<feature type="domain" description="DUF4352" evidence="2">
    <location>
        <begin position="43"/>
        <end position="148"/>
    </location>
</feature>